<dbReference type="PROSITE" id="PS51257">
    <property type="entry name" value="PROKAR_LIPOPROTEIN"/>
    <property type="match status" value="1"/>
</dbReference>
<feature type="region of interest" description="Disordered" evidence="2">
    <location>
        <begin position="227"/>
        <end position="300"/>
    </location>
</feature>
<dbReference type="Pfam" id="PF08238">
    <property type="entry name" value="Sel1"/>
    <property type="match status" value="7"/>
</dbReference>
<feature type="transmembrane region" description="Helical" evidence="3">
    <location>
        <begin position="729"/>
        <end position="750"/>
    </location>
</feature>
<feature type="compositionally biased region" description="Basic and acidic residues" evidence="2">
    <location>
        <begin position="249"/>
        <end position="259"/>
    </location>
</feature>
<dbReference type="SMART" id="SM00671">
    <property type="entry name" value="SEL1"/>
    <property type="match status" value="6"/>
</dbReference>
<dbReference type="InterPro" id="IPR050767">
    <property type="entry name" value="Sel1_AlgK"/>
</dbReference>
<protein>
    <submittedName>
        <fullName evidence="4">Uncharacterized protein</fullName>
    </submittedName>
</protein>
<evidence type="ECO:0000256" key="1">
    <source>
        <dbReference type="ARBA" id="ARBA00038101"/>
    </source>
</evidence>
<sequence>MALGYRYLHGYGVVASCDAALPYYELAGNQAVAAFRAAAGHYPGQLIVPPAEPLKTRISDLDSASPLGHKDTDAEVVQYYEAQVIANEANAALQLANLNLYGGRGVVQDPVRAFGLFERAVAGGEASGYGMMGAMAMAGVGGVSPSNASATAYWRRGAEAGDAASLCGMGLVHAWGIPDSEPPIARNHLKAIEYLEKSIKKGHMEAFYQLGMLHLEIANDAALAAASTNQDADSKARDTKKKSGKKSKRATDKSKKSDLDPDNPGTAARDRALNRHDQDTTTEHETPAQAETTTAKEALTPAQKVKQVGVDLQKGLQYLSTAAQHGHLLALHQVGIIYASGQGVAKSCNTALHAFKQVAERSQEITAILSSALELWKAGDMEGTRLLYAAAAELGPEVAQSNAAWLLEQSSHRESNVGLMGYLTSLVTKPQKGGGGGWVATLLSSFLPQDSTLSSLPQDGSSSSSVDTKTRNDGSTACGSLDQASCEQQALRLWRHAAKQRNAAAALKVGDYAFYGKAEFNQQKNGGMKEEVGKEDEKEEASAAPSETTEESVSKADAAEGNNVASPRAMALVRAALKFLGLEDWILTPQGDWSAAARHYHRAAELRHPQALWNLGWMYQWGIGVPFDPHLAKRHFDSTAEAHPDGRWPAKLGLISLRLTSALEPSAPPAPSRGSKETKDTSDSGASSTHASDAKGDAEKGTSRGETRTTSVGDNSWFGVDGAALANEIMALDTALLMVLTTVLLMVLSLRRHQRSLQRAMLQAHAARIARLQQEQQAQTQTGTAPATTSATQ</sequence>
<feature type="compositionally biased region" description="Basic and acidic residues" evidence="2">
    <location>
        <begin position="268"/>
        <end position="286"/>
    </location>
</feature>
<feature type="region of interest" description="Disordered" evidence="2">
    <location>
        <begin position="525"/>
        <end position="561"/>
    </location>
</feature>
<feature type="region of interest" description="Disordered" evidence="2">
    <location>
        <begin position="774"/>
        <end position="793"/>
    </location>
</feature>
<reference evidence="4" key="1">
    <citation type="submission" date="2021-01" db="EMBL/GenBank/DDBJ databases">
        <authorList>
            <person name="Corre E."/>
            <person name="Pelletier E."/>
            <person name="Niang G."/>
            <person name="Scheremetjew M."/>
            <person name="Finn R."/>
            <person name="Kale V."/>
            <person name="Holt S."/>
            <person name="Cochrane G."/>
            <person name="Meng A."/>
            <person name="Brown T."/>
            <person name="Cohen L."/>
        </authorList>
    </citation>
    <scope>NUCLEOTIDE SEQUENCE</scope>
    <source>
        <strain evidence="4">CCMP1381</strain>
    </source>
</reference>
<dbReference type="GO" id="GO:0036503">
    <property type="term" value="P:ERAD pathway"/>
    <property type="evidence" value="ECO:0007669"/>
    <property type="project" value="TreeGrafter"/>
</dbReference>
<keyword evidence="3" id="KW-0812">Transmembrane</keyword>
<feature type="compositionally biased region" description="Basic residues" evidence="2">
    <location>
        <begin position="238"/>
        <end position="248"/>
    </location>
</feature>
<feature type="region of interest" description="Disordered" evidence="2">
    <location>
        <begin position="664"/>
        <end position="714"/>
    </location>
</feature>
<gene>
    <name evidence="4" type="ORF">DSPE1174_LOCUS25809</name>
</gene>
<dbReference type="InterPro" id="IPR006597">
    <property type="entry name" value="Sel1-like"/>
</dbReference>
<dbReference type="PANTHER" id="PTHR11102">
    <property type="entry name" value="SEL-1-LIKE PROTEIN"/>
    <property type="match status" value="1"/>
</dbReference>
<organism evidence="4">
    <name type="scientific">Octactis speculum</name>
    <dbReference type="NCBI Taxonomy" id="3111310"/>
    <lineage>
        <taxon>Eukaryota</taxon>
        <taxon>Sar</taxon>
        <taxon>Stramenopiles</taxon>
        <taxon>Ochrophyta</taxon>
        <taxon>Dictyochophyceae</taxon>
        <taxon>Dictyochales</taxon>
        <taxon>Dictyochaceae</taxon>
        <taxon>Octactis</taxon>
    </lineage>
</organism>
<feature type="compositionally biased region" description="Basic and acidic residues" evidence="2">
    <location>
        <begin position="692"/>
        <end position="707"/>
    </location>
</feature>
<dbReference type="GO" id="GO:0005789">
    <property type="term" value="C:endoplasmic reticulum membrane"/>
    <property type="evidence" value="ECO:0007669"/>
    <property type="project" value="TreeGrafter"/>
</dbReference>
<proteinExistence type="inferred from homology"/>
<feature type="region of interest" description="Disordered" evidence="2">
    <location>
        <begin position="453"/>
        <end position="480"/>
    </location>
</feature>
<comment type="similarity">
    <text evidence="1">Belongs to the sel-1 family.</text>
</comment>
<dbReference type="EMBL" id="HBGS01049535">
    <property type="protein sequence ID" value="CAD9464881.1"/>
    <property type="molecule type" value="Transcribed_RNA"/>
</dbReference>
<evidence type="ECO:0000256" key="3">
    <source>
        <dbReference type="SAM" id="Phobius"/>
    </source>
</evidence>
<evidence type="ECO:0000256" key="2">
    <source>
        <dbReference type="SAM" id="MobiDB-lite"/>
    </source>
</evidence>
<dbReference type="InterPro" id="IPR011990">
    <property type="entry name" value="TPR-like_helical_dom_sf"/>
</dbReference>
<feature type="compositionally biased region" description="Low complexity" evidence="2">
    <location>
        <begin position="453"/>
        <end position="465"/>
    </location>
</feature>
<accession>A0A7S2DUP2</accession>
<dbReference type="PANTHER" id="PTHR11102:SF147">
    <property type="entry name" value="SEL1L ADAPTOR SUBUNIT OF ERAD E3 UBIQUITIN LIGASE"/>
    <property type="match status" value="1"/>
</dbReference>
<name>A0A7S2DUP2_9STRA</name>
<keyword evidence="3" id="KW-0472">Membrane</keyword>
<dbReference type="AlphaFoldDB" id="A0A7S2DUP2"/>
<evidence type="ECO:0000313" key="4">
    <source>
        <dbReference type="EMBL" id="CAD9464881.1"/>
    </source>
</evidence>
<dbReference type="Gene3D" id="1.25.40.10">
    <property type="entry name" value="Tetratricopeptide repeat domain"/>
    <property type="match status" value="3"/>
</dbReference>
<keyword evidence="3" id="KW-1133">Transmembrane helix</keyword>
<dbReference type="SUPFAM" id="SSF81901">
    <property type="entry name" value="HCP-like"/>
    <property type="match status" value="3"/>
</dbReference>
<feature type="compositionally biased region" description="Basic and acidic residues" evidence="2">
    <location>
        <begin position="527"/>
        <end position="536"/>
    </location>
</feature>